<feature type="transmembrane region" description="Helical" evidence="4">
    <location>
        <begin position="307"/>
        <end position="332"/>
    </location>
</feature>
<feature type="transmembrane region" description="Helical" evidence="4">
    <location>
        <begin position="80"/>
        <end position="98"/>
    </location>
</feature>
<comment type="caution">
    <text evidence="7">The sequence shown here is derived from an EMBL/GenBank/DDBJ whole genome shotgun (WGS) entry which is preliminary data.</text>
</comment>
<accession>A0A1Q9A4E2</accession>
<reference evidence="6 9" key="2">
    <citation type="submission" date="2020-08" db="EMBL/GenBank/DDBJ databases">
        <title>Genomic Encyclopedia of Type Strains, Phase IV (KMG-IV): sequencing the most valuable type-strain genomes for metagenomic binning, comparative biology and taxonomic classification.</title>
        <authorList>
            <person name="Goeker M."/>
        </authorList>
    </citation>
    <scope>NUCLEOTIDE SEQUENCE [LARGE SCALE GENOMIC DNA]</scope>
    <source>
        <strain evidence="6 9">DSM 100021</strain>
    </source>
</reference>
<dbReference type="EMBL" id="JACIED010000001">
    <property type="protein sequence ID" value="MBB4006423.1"/>
    <property type="molecule type" value="Genomic_DNA"/>
</dbReference>
<feature type="transmembrane region" description="Helical" evidence="4">
    <location>
        <begin position="220"/>
        <end position="245"/>
    </location>
</feature>
<feature type="transmembrane region" description="Helical" evidence="4">
    <location>
        <begin position="344"/>
        <end position="366"/>
    </location>
</feature>
<dbReference type="InterPro" id="IPR036259">
    <property type="entry name" value="MFS_trans_sf"/>
</dbReference>
<dbReference type="Pfam" id="PF06779">
    <property type="entry name" value="MFS_4"/>
    <property type="match status" value="1"/>
</dbReference>
<feature type="transmembrane region" description="Helical" evidence="4">
    <location>
        <begin position="257"/>
        <end position="274"/>
    </location>
</feature>
<proteinExistence type="predicted"/>
<dbReference type="PANTHER" id="PTHR23537:SF1">
    <property type="entry name" value="SUGAR TRANSPORTER"/>
    <property type="match status" value="1"/>
</dbReference>
<dbReference type="PANTHER" id="PTHR23537">
    <property type="match status" value="1"/>
</dbReference>
<dbReference type="InterPro" id="IPR020846">
    <property type="entry name" value="MFS_dom"/>
</dbReference>
<reference evidence="7 8" key="1">
    <citation type="submission" date="2016-09" db="EMBL/GenBank/DDBJ databases">
        <title>Rhizobium oryziradicis sp. nov., isolated from the root of rice.</title>
        <authorList>
            <person name="Zhao J."/>
            <person name="Zhang X."/>
        </authorList>
    </citation>
    <scope>NUCLEOTIDE SEQUENCE [LARGE SCALE GENOMIC DNA]</scope>
    <source>
        <strain evidence="7 8">14971</strain>
    </source>
</reference>
<evidence type="ECO:0000256" key="1">
    <source>
        <dbReference type="ARBA" id="ARBA00022692"/>
    </source>
</evidence>
<dbReference type="EMBL" id="MKIN01000022">
    <property type="protein sequence ID" value="OLP49367.1"/>
    <property type="molecule type" value="Genomic_DNA"/>
</dbReference>
<gene>
    <name evidence="7" type="ORF">BJF91_20185</name>
    <name evidence="6" type="ORF">GGQ71_000659</name>
</gene>
<evidence type="ECO:0000256" key="3">
    <source>
        <dbReference type="ARBA" id="ARBA00023136"/>
    </source>
</evidence>
<keyword evidence="2 4" id="KW-1133">Transmembrane helix</keyword>
<feature type="transmembrane region" description="Helical" evidence="4">
    <location>
        <begin position="372"/>
        <end position="394"/>
    </location>
</feature>
<feature type="transmembrane region" description="Helical" evidence="4">
    <location>
        <begin position="51"/>
        <end position="68"/>
    </location>
</feature>
<dbReference type="Gene3D" id="1.20.1250.20">
    <property type="entry name" value="MFS general substrate transporter like domains"/>
    <property type="match status" value="1"/>
</dbReference>
<feature type="transmembrane region" description="Helical" evidence="4">
    <location>
        <begin position="110"/>
        <end position="133"/>
    </location>
</feature>
<evidence type="ECO:0000313" key="7">
    <source>
        <dbReference type="EMBL" id="OLP49367.1"/>
    </source>
</evidence>
<evidence type="ECO:0000256" key="4">
    <source>
        <dbReference type="SAM" id="Phobius"/>
    </source>
</evidence>
<evidence type="ECO:0000313" key="8">
    <source>
        <dbReference type="Proteomes" id="UP000185598"/>
    </source>
</evidence>
<dbReference type="InterPro" id="IPR010645">
    <property type="entry name" value="MFS_4"/>
</dbReference>
<dbReference type="GO" id="GO:0022857">
    <property type="term" value="F:transmembrane transporter activity"/>
    <property type="evidence" value="ECO:0007669"/>
    <property type="project" value="InterPro"/>
</dbReference>
<dbReference type="GO" id="GO:0005886">
    <property type="term" value="C:plasma membrane"/>
    <property type="evidence" value="ECO:0007669"/>
    <property type="project" value="TreeGrafter"/>
</dbReference>
<evidence type="ECO:0000256" key="2">
    <source>
        <dbReference type="ARBA" id="ARBA00022989"/>
    </source>
</evidence>
<protein>
    <submittedName>
        <fullName evidence="7">MFS transporter</fullName>
    </submittedName>
    <submittedName>
        <fullName evidence="6">Putative MFS family arabinose efflux permease</fullName>
    </submittedName>
</protein>
<dbReference type="RefSeq" id="WP_075615158.1">
    <property type="nucleotide sequence ID" value="NZ_JACIED010000001.1"/>
</dbReference>
<dbReference type="STRING" id="887144.BJF91_20185"/>
<keyword evidence="1 4" id="KW-0812">Transmembrane</keyword>
<dbReference type="AlphaFoldDB" id="A0A1Q9A4E2"/>
<dbReference type="SUPFAM" id="SSF103473">
    <property type="entry name" value="MFS general substrate transporter"/>
    <property type="match status" value="1"/>
</dbReference>
<evidence type="ECO:0000259" key="5">
    <source>
        <dbReference type="PROSITE" id="PS50850"/>
    </source>
</evidence>
<name>A0A1Q9A4E2_9HYPH</name>
<dbReference type="PROSITE" id="PS50850">
    <property type="entry name" value="MFS"/>
    <property type="match status" value="1"/>
</dbReference>
<keyword evidence="8" id="KW-1185">Reference proteome</keyword>
<feature type="transmembrane region" description="Helical" evidence="4">
    <location>
        <begin position="12"/>
        <end position="31"/>
    </location>
</feature>
<evidence type="ECO:0000313" key="6">
    <source>
        <dbReference type="EMBL" id="MBB4006423.1"/>
    </source>
</evidence>
<feature type="domain" description="Major facilitator superfamily (MFS) profile" evidence="5">
    <location>
        <begin position="1"/>
        <end position="398"/>
    </location>
</feature>
<feature type="transmembrane region" description="Helical" evidence="4">
    <location>
        <begin position="281"/>
        <end position="301"/>
    </location>
</feature>
<evidence type="ECO:0000313" key="9">
    <source>
        <dbReference type="Proteomes" id="UP000544107"/>
    </source>
</evidence>
<feature type="transmembrane region" description="Helical" evidence="4">
    <location>
        <begin position="145"/>
        <end position="166"/>
    </location>
</feature>
<keyword evidence="3 4" id="KW-0472">Membrane</keyword>
<dbReference type="OrthoDB" id="9797953at2"/>
<organism evidence="7 8">
    <name type="scientific">Allorhizobium taibaishanense</name>
    <dbReference type="NCBI Taxonomy" id="887144"/>
    <lineage>
        <taxon>Bacteria</taxon>
        <taxon>Pseudomonadati</taxon>
        <taxon>Pseudomonadota</taxon>
        <taxon>Alphaproteobacteria</taxon>
        <taxon>Hyphomicrobiales</taxon>
        <taxon>Rhizobiaceae</taxon>
        <taxon>Rhizobium/Agrobacterium group</taxon>
        <taxon>Allorhizobium</taxon>
    </lineage>
</organism>
<dbReference type="Proteomes" id="UP000544107">
    <property type="component" value="Unassembled WGS sequence"/>
</dbReference>
<sequence>MTVLPTRHRRFPSVAFAGALAMAAAMGFGRFSFTPILPGMMADLHLRPDDAGLIAAANFLGYLAGAVLAGQGWAAGRERWLALLSLLTTSLLLAAMALTSDVGLFMLIRFLSGVASAFAMIFTSAIVLAHVGLQADPRTGEQAQSIHFGGVGAGIAASSLLVFGLSHLDGVLALAGWRLDWLAGAALTVLIFLAVRRLLPAPGKSAVRHEKEPPLAWSRSFLLLFASYGLFGFGYVITATFIVTMARMAHAGPVAEFLSWFLAGIMAAVSLFAWRPVLGRLGLFGAYSLALLLAAVGVFASVGLPGIAAPLTGATLLGATFMAITAYGLRLARHLVPASPRKALSIMTVAFGIGQTIGPLAAGWLAATSRSFALPSLVAGAVLLASLILAASLWRKTV</sequence>
<feature type="transmembrane region" description="Helical" evidence="4">
    <location>
        <begin position="181"/>
        <end position="199"/>
    </location>
</feature>
<dbReference type="Proteomes" id="UP000185598">
    <property type="component" value="Unassembled WGS sequence"/>
</dbReference>